<proteinExistence type="predicted"/>
<evidence type="ECO:0000256" key="2">
    <source>
        <dbReference type="ARBA" id="ARBA00023043"/>
    </source>
</evidence>
<dbReference type="Gene3D" id="1.25.40.20">
    <property type="entry name" value="Ankyrin repeat-containing domain"/>
    <property type="match status" value="1"/>
</dbReference>
<accession>A0A1Y5IQP6</accession>
<dbReference type="AlphaFoldDB" id="Q01BB5"/>
<feature type="repeat" description="ANK" evidence="3">
    <location>
        <begin position="156"/>
        <end position="188"/>
    </location>
</feature>
<dbReference type="EMBL" id="CAID01000004">
    <property type="protein sequence ID" value="CAL51531.1"/>
    <property type="molecule type" value="Genomic_DNA"/>
</dbReference>
<dbReference type="PROSITE" id="PS50297">
    <property type="entry name" value="ANK_REP_REGION"/>
    <property type="match status" value="2"/>
</dbReference>
<dbReference type="PANTHER" id="PTHR24171">
    <property type="entry name" value="ANKYRIN REPEAT DOMAIN-CONTAINING PROTEIN 39-RELATED"/>
    <property type="match status" value="1"/>
</dbReference>
<accession>Q01BB5</accession>
<gene>
    <name evidence="5" type="ORF">BE221DRAFT_188583</name>
    <name evidence="4" type="ORF">OT_ostta04g01170</name>
</gene>
<dbReference type="RefSeq" id="XP_003078651.1">
    <property type="nucleotide sequence ID" value="XM_003078603.1"/>
</dbReference>
<dbReference type="InterPro" id="IPR036770">
    <property type="entry name" value="Ankyrin_rpt-contain_sf"/>
</dbReference>
<reference evidence="4 6" key="1">
    <citation type="journal article" date="2006" name="Proc. Natl. Acad. Sci. U.S.A.">
        <title>Genome analysis of the smallest free-living eukaryote Ostreococcus tauri unveils many unique features.</title>
        <authorList>
            <person name="Derelle E."/>
            <person name="Ferraz C."/>
            <person name="Rombauts S."/>
            <person name="Rouze P."/>
            <person name="Worden A.Z."/>
            <person name="Robbens S."/>
            <person name="Partensky F."/>
            <person name="Degroeve S."/>
            <person name="Echeynie S."/>
            <person name="Cooke R."/>
            <person name="Saeys Y."/>
            <person name="Wuyts J."/>
            <person name="Jabbari K."/>
            <person name="Bowler C."/>
            <person name="Panaud O."/>
            <person name="Piegu B."/>
            <person name="Ball S.G."/>
            <person name="Ral J.-P."/>
            <person name="Bouget F.-Y."/>
            <person name="Piganeau G."/>
            <person name="De Baets B."/>
            <person name="Picard A."/>
            <person name="Delseny M."/>
            <person name="Demaille J."/>
            <person name="Van de Peer Y."/>
            <person name="Moreau H."/>
        </authorList>
    </citation>
    <scope>NUCLEOTIDE SEQUENCE [LARGE SCALE GENOMIC DNA]</scope>
    <source>
        <strain evidence="4 6">OTTH0595</strain>
    </source>
</reference>
<dbReference type="Pfam" id="PF12796">
    <property type="entry name" value="Ank_2"/>
    <property type="match status" value="1"/>
</dbReference>
<dbReference type="PRINTS" id="PR01415">
    <property type="entry name" value="ANKYRIN"/>
</dbReference>
<reference evidence="5" key="3">
    <citation type="submission" date="2017-04" db="EMBL/GenBank/DDBJ databases">
        <title>Population genomics of picophytoplankton unveils novel chromosome hypervariability.</title>
        <authorList>
            <consortium name="DOE Joint Genome Institute"/>
            <person name="Blanc-Mathieu R."/>
            <person name="Krasovec M."/>
            <person name="Hebrard M."/>
            <person name="Yau S."/>
            <person name="Desgranges E."/>
            <person name="Martin J."/>
            <person name="Schackwitz W."/>
            <person name="Kuo A."/>
            <person name="Salin G."/>
            <person name="Donnadieu C."/>
            <person name="Desdevises Y."/>
            <person name="Sanchez-Ferandin S."/>
            <person name="Moreau H."/>
            <person name="Rivals E."/>
            <person name="Grigoriev I.V."/>
            <person name="Grimsley N."/>
            <person name="Eyre-Walker A."/>
            <person name="Piganeau G."/>
        </authorList>
    </citation>
    <scope>NUCLEOTIDE SEQUENCE [LARGE SCALE GENOMIC DNA]</scope>
    <source>
        <strain evidence="5">RCC 1115</strain>
    </source>
</reference>
<evidence type="ECO:0000256" key="3">
    <source>
        <dbReference type="PROSITE-ProRule" id="PRU00023"/>
    </source>
</evidence>
<keyword evidence="6" id="KW-1185">Reference proteome</keyword>
<evidence type="ECO:0000313" key="4">
    <source>
        <dbReference type="EMBL" id="CAL51531.1"/>
    </source>
</evidence>
<keyword evidence="1" id="KW-0677">Repeat</keyword>
<dbReference type="Proteomes" id="UP000009170">
    <property type="component" value="Unassembled WGS sequence"/>
</dbReference>
<dbReference type="Proteomes" id="UP000195557">
    <property type="component" value="Unassembled WGS sequence"/>
</dbReference>
<dbReference type="STRING" id="70448.Q01BB5"/>
<sequence length="281" mass="30127">MSARASATSFAFARSLPRARASTNDDVSTSAPRSVARTVANDPNLWLENWFACVNADAIRVLAKLPVAKTHARTLGCVDEERGVWIPGGRTLGMIASGRGDAEFVRELFNVVGKPHFDLTDDDGRVAMHYAAAKGSVEIVRALVDIGLDADARDDAGATPLVEATTRGNVEVVSYLMDLGADVTVKTGDGIALDGYLAQAAPRFNDLLLRALRMSGPGGCGRLRRGQKTYLRDRARLSAILSSLSVEQLVDLAVDWRASTRDVGRPPEKRKLVDALLATTP</sequence>
<dbReference type="PROSITE" id="PS50088">
    <property type="entry name" value="ANK_REPEAT"/>
    <property type="match status" value="2"/>
</dbReference>
<reference evidence="4" key="2">
    <citation type="journal article" date="2014" name="BMC Genomics">
        <title>An improved genome of the model marine alga Ostreococcus tauri unfolds by assessing Illumina de novo assemblies.</title>
        <authorList>
            <person name="Blanc-Mathieu R."/>
            <person name="Verhelst B."/>
            <person name="Derelle E."/>
            <person name="Rombauts S."/>
            <person name="Bouget F.Y."/>
            <person name="Carre I."/>
            <person name="Chateau A."/>
            <person name="Eyre-Walker A."/>
            <person name="Grimsley N."/>
            <person name="Moreau H."/>
            <person name="Piegu B."/>
            <person name="Rivals E."/>
            <person name="Schackwitz W."/>
            <person name="Van de Peer Y."/>
            <person name="Piganeau G."/>
        </authorList>
    </citation>
    <scope>NUCLEOTIDE SEQUENCE</scope>
    <source>
        <strain evidence="4">RCC4221</strain>
    </source>
</reference>
<dbReference type="KEGG" id="ota:OT_ostta04g01170"/>
<organism evidence="4 6">
    <name type="scientific">Ostreococcus tauri</name>
    <name type="common">Marine green alga</name>
    <dbReference type="NCBI Taxonomy" id="70448"/>
    <lineage>
        <taxon>Eukaryota</taxon>
        <taxon>Viridiplantae</taxon>
        <taxon>Chlorophyta</taxon>
        <taxon>Mamiellophyceae</taxon>
        <taxon>Mamiellales</taxon>
        <taxon>Bathycoccaceae</taxon>
        <taxon>Ostreococcus</taxon>
    </lineage>
</organism>
<name>Q01BB5_OSTTA</name>
<dbReference type="OMA" id="WWFEARN"/>
<dbReference type="EMBL" id="KZ155771">
    <property type="protein sequence ID" value="OUS49315.1"/>
    <property type="molecule type" value="Genomic_DNA"/>
</dbReference>
<evidence type="ECO:0000313" key="6">
    <source>
        <dbReference type="Proteomes" id="UP000009170"/>
    </source>
</evidence>
<evidence type="ECO:0000313" key="5">
    <source>
        <dbReference type="EMBL" id="OUS49315.1"/>
    </source>
</evidence>
<feature type="repeat" description="ANK" evidence="3">
    <location>
        <begin position="123"/>
        <end position="155"/>
    </location>
</feature>
<keyword evidence="2 3" id="KW-0040">ANK repeat</keyword>
<dbReference type="SMART" id="SM00248">
    <property type="entry name" value="ANK"/>
    <property type="match status" value="3"/>
</dbReference>
<accession>A0A454Y486</accession>
<evidence type="ECO:0000256" key="1">
    <source>
        <dbReference type="ARBA" id="ARBA00022737"/>
    </source>
</evidence>
<dbReference type="InParanoid" id="Q01BB5"/>
<protein>
    <submittedName>
        <fullName evidence="4">Ankyrin repeat</fullName>
    </submittedName>
    <submittedName>
        <fullName evidence="5">Subunit of the Set3 complex, which is a meiotic-specific repressor of sporulation</fullName>
    </submittedName>
</protein>
<dbReference type="OrthoDB" id="498796at2759"/>
<dbReference type="GeneID" id="9834224"/>
<dbReference type="InterPro" id="IPR002110">
    <property type="entry name" value="Ankyrin_rpt"/>
</dbReference>
<dbReference type="SUPFAM" id="SSF48403">
    <property type="entry name" value="Ankyrin repeat"/>
    <property type="match status" value="1"/>
</dbReference>